<dbReference type="eggNOG" id="ENOG502RAQF">
    <property type="taxonomic scope" value="Eukaryota"/>
</dbReference>
<accession>S8ECN3</accession>
<organism evidence="2 3">
    <name type="scientific">Fomitopsis schrenkii</name>
    <name type="common">Brown rot fungus</name>
    <dbReference type="NCBI Taxonomy" id="2126942"/>
    <lineage>
        <taxon>Eukaryota</taxon>
        <taxon>Fungi</taxon>
        <taxon>Dikarya</taxon>
        <taxon>Basidiomycota</taxon>
        <taxon>Agaricomycotina</taxon>
        <taxon>Agaricomycetes</taxon>
        <taxon>Polyporales</taxon>
        <taxon>Fomitopsis</taxon>
    </lineage>
</organism>
<name>S8ECN3_FOMSC</name>
<feature type="domain" description="DUF6589" evidence="1">
    <location>
        <begin position="231"/>
        <end position="603"/>
    </location>
</feature>
<dbReference type="InParanoid" id="S8ECN3"/>
<keyword evidence="3" id="KW-1185">Reference proteome</keyword>
<reference evidence="2 3" key="1">
    <citation type="journal article" date="2012" name="Science">
        <title>The Paleozoic origin of enzymatic lignin decomposition reconstructed from 31 fungal genomes.</title>
        <authorList>
            <person name="Floudas D."/>
            <person name="Binder M."/>
            <person name="Riley R."/>
            <person name="Barry K."/>
            <person name="Blanchette R.A."/>
            <person name="Henrissat B."/>
            <person name="Martinez A.T."/>
            <person name="Otillar R."/>
            <person name="Spatafora J.W."/>
            <person name="Yadav J.S."/>
            <person name="Aerts A."/>
            <person name="Benoit I."/>
            <person name="Boyd A."/>
            <person name="Carlson A."/>
            <person name="Copeland A."/>
            <person name="Coutinho P.M."/>
            <person name="de Vries R.P."/>
            <person name="Ferreira P."/>
            <person name="Findley K."/>
            <person name="Foster B."/>
            <person name="Gaskell J."/>
            <person name="Glotzer D."/>
            <person name="Gorecki P."/>
            <person name="Heitman J."/>
            <person name="Hesse C."/>
            <person name="Hori C."/>
            <person name="Igarashi K."/>
            <person name="Jurgens J.A."/>
            <person name="Kallen N."/>
            <person name="Kersten P."/>
            <person name="Kohler A."/>
            <person name="Kuees U."/>
            <person name="Kumar T.K.A."/>
            <person name="Kuo A."/>
            <person name="LaButti K."/>
            <person name="Larrondo L.F."/>
            <person name="Lindquist E."/>
            <person name="Ling A."/>
            <person name="Lombard V."/>
            <person name="Lucas S."/>
            <person name="Lundell T."/>
            <person name="Martin R."/>
            <person name="McLaughlin D.J."/>
            <person name="Morgenstern I."/>
            <person name="Morin E."/>
            <person name="Murat C."/>
            <person name="Nagy L.G."/>
            <person name="Nolan M."/>
            <person name="Ohm R.A."/>
            <person name="Patyshakuliyeva A."/>
            <person name="Rokas A."/>
            <person name="Ruiz-Duenas F.J."/>
            <person name="Sabat G."/>
            <person name="Salamov A."/>
            <person name="Samejima M."/>
            <person name="Schmutz J."/>
            <person name="Slot J.C."/>
            <person name="St John F."/>
            <person name="Stenlid J."/>
            <person name="Sun H."/>
            <person name="Sun S."/>
            <person name="Syed K."/>
            <person name="Tsang A."/>
            <person name="Wiebenga A."/>
            <person name="Young D."/>
            <person name="Pisabarro A."/>
            <person name="Eastwood D.C."/>
            <person name="Martin F."/>
            <person name="Cullen D."/>
            <person name="Grigoriev I.V."/>
            <person name="Hibbett D.S."/>
        </authorList>
    </citation>
    <scope>NUCLEOTIDE SEQUENCE</scope>
    <source>
        <strain evidence="3">FP-58527</strain>
    </source>
</reference>
<evidence type="ECO:0000259" key="1">
    <source>
        <dbReference type="Pfam" id="PF20231"/>
    </source>
</evidence>
<dbReference type="InterPro" id="IPR046496">
    <property type="entry name" value="DUF6589"/>
</dbReference>
<dbReference type="HOGENOM" id="CLU_009487_0_0_1"/>
<gene>
    <name evidence="2" type="ORF">FOMPIDRAFT_53849</name>
</gene>
<dbReference type="EMBL" id="KE504136">
    <property type="protein sequence ID" value="EPT02383.1"/>
    <property type="molecule type" value="Genomic_DNA"/>
</dbReference>
<dbReference type="OrthoDB" id="4743193at2759"/>
<proteinExistence type="predicted"/>
<evidence type="ECO:0000313" key="2">
    <source>
        <dbReference type="EMBL" id="EPT02383.1"/>
    </source>
</evidence>
<dbReference type="STRING" id="743788.S8ECN3"/>
<dbReference type="AlphaFoldDB" id="S8ECN3"/>
<dbReference type="Proteomes" id="UP000015241">
    <property type="component" value="Unassembled WGS sequence"/>
</dbReference>
<protein>
    <recommendedName>
        <fullName evidence="1">DUF6589 domain-containing protein</fullName>
    </recommendedName>
</protein>
<evidence type="ECO:0000313" key="3">
    <source>
        <dbReference type="Proteomes" id="UP000015241"/>
    </source>
</evidence>
<dbReference type="Pfam" id="PF20231">
    <property type="entry name" value="DUF6589"/>
    <property type="match status" value="1"/>
</dbReference>
<sequence>MKTHYHRAARALTDKEHGWHLGAVHMKASQVLDFRIKDMALRMRESAPELWDLIVFLLSGDEQWSDPFQGELLLSDEELALWGELGDELPASSDSTERASQSKQLRQSLCRQCNALAAVNGIFLHACNTPDKIVKALAHMGISISPSSINNAIRSLSIESANTVRELGQSREAMYAYDNLEVTLNTTTPTFEQSTDRLIHLTSGMIMRMGHGVKASDLRCSDVVWQMSLVNPRIPVTKLEYHPLPCMEINQSKVDGNIQAISELFRCAGVGDPEAKGAAADTVDISKYVTLIHGDLGTGERVQAIQKRRSIERTALLRFQPVIFSPGILHAEMACVDTIWRIFIQPPESRLDDNSLMKFVGKLRPRETGQIGSKPKFCQMHEVILHSGIVLRLDCWRTEARSRFHTKGVKTLEDFAAQQPTLEQLVAMSYGMVSKYSAGKSNLFALRRQKATTRDQQYENMTLMHQYFSLYEELYWRANAGDVGGLEVNMRSWIAMFKATGKHKYAAHLLRFLCDVHFVYPERLRRAVRLNWLVNPTGKPHAFRGVDWLVELMNLFTKHTYGGDGSNFTKDRIITESPIVHVYQSCVRNAERNFDLSRLTSAHGKKDMGRTYAALLNDLDETAPHERREGRKSAHCIQNMIDKGIGLLLAGIADEGAPVDMTHILDGLDSTLDLADMSVFDDL</sequence>